<dbReference type="InterPro" id="IPR011910">
    <property type="entry name" value="RfaF"/>
</dbReference>
<dbReference type="AlphaFoldDB" id="A0A9W6LEM3"/>
<comment type="caution">
    <text evidence="6">The sequence shown here is derived from an EMBL/GenBank/DDBJ whole genome shotgun (WGS) entry which is preliminary data.</text>
</comment>
<keyword evidence="7" id="KW-1185">Reference proteome</keyword>
<sequence length="359" mass="38787">MTGGKTALDKSAVRTILVRAVNWLGDAVMTTPALRAIRESFPDARITVLANPLVAELLAHHETVDAVHVYDRKGSHAGLRGRLRLARELRAERFDLAILLQNAFDAALIARLARIPRIMGYRTDGRGILLTHGAPVTPEIKQLHHVDYYLAMLSRFGIETGDKRLSLTVTREEDEDAARLLSEAGIAAGDFVIGINPGATYGSAKRWYPERFAAVAETLASRWGGKMVITGGGGEKNIADEIEGALGGRCLNLAGKTTVRSLMAIIKRCDFFVTNDSGPMHIAAAFGVPLVAIFGSTDHTTTSPFTERAVVVRSQADCAPCLLRECPSDHRCMTGVSVDDVVKAAEQLHRALVVQAEAK</sequence>
<evidence type="ECO:0000256" key="4">
    <source>
        <dbReference type="ARBA" id="ARBA00044042"/>
    </source>
</evidence>
<evidence type="ECO:0000256" key="1">
    <source>
        <dbReference type="ARBA" id="ARBA00022676"/>
    </source>
</evidence>
<dbReference type="InterPro" id="IPR002201">
    <property type="entry name" value="Glyco_trans_9"/>
</dbReference>
<dbReference type="Gene3D" id="3.40.50.2000">
    <property type="entry name" value="Glycogen Phosphorylase B"/>
    <property type="match status" value="2"/>
</dbReference>
<dbReference type="FunFam" id="3.40.50.2000:FF:000023">
    <property type="entry name" value="ADP-heptose--LPS heptosyltransferase II"/>
    <property type="match status" value="1"/>
</dbReference>
<dbReference type="SUPFAM" id="SSF53756">
    <property type="entry name" value="UDP-Glycosyltransferase/glycogen phosphorylase"/>
    <property type="match status" value="1"/>
</dbReference>
<protein>
    <recommendedName>
        <fullName evidence="4">lipopolysaccharide heptosyltransferase II</fullName>
        <ecNumber evidence="4">2.4.99.24</ecNumber>
    </recommendedName>
</protein>
<dbReference type="GO" id="GO:0009244">
    <property type="term" value="P:lipopolysaccharide core region biosynthetic process"/>
    <property type="evidence" value="ECO:0007669"/>
    <property type="project" value="TreeGrafter"/>
</dbReference>
<dbReference type="InterPro" id="IPR051199">
    <property type="entry name" value="LPS_LOS_Heptosyltrfase"/>
</dbReference>
<name>A0A9W6LEM3_9BACT</name>
<dbReference type="EC" id="2.4.99.24" evidence="4"/>
<gene>
    <name evidence="6" type="ORF">GHYDROH2_31920</name>
</gene>
<dbReference type="RefSeq" id="WP_214184532.1">
    <property type="nucleotide sequence ID" value="NZ_BSDS01000002.1"/>
</dbReference>
<dbReference type="PANTHER" id="PTHR30160:SF7">
    <property type="entry name" value="ADP-HEPTOSE--LPS HEPTOSYLTRANSFERASE 2"/>
    <property type="match status" value="1"/>
</dbReference>
<evidence type="ECO:0000313" key="7">
    <source>
        <dbReference type="Proteomes" id="UP001144352"/>
    </source>
</evidence>
<dbReference type="GO" id="GO:0008713">
    <property type="term" value="F:ADP-heptose-lipopolysaccharide heptosyltransferase activity"/>
    <property type="evidence" value="ECO:0007669"/>
    <property type="project" value="UniProtKB-EC"/>
</dbReference>
<dbReference type="GO" id="GO:0005829">
    <property type="term" value="C:cytosol"/>
    <property type="evidence" value="ECO:0007669"/>
    <property type="project" value="TreeGrafter"/>
</dbReference>
<evidence type="ECO:0000256" key="3">
    <source>
        <dbReference type="ARBA" id="ARBA00043995"/>
    </source>
</evidence>
<keyword evidence="2" id="KW-0808">Transferase</keyword>
<evidence type="ECO:0000256" key="2">
    <source>
        <dbReference type="ARBA" id="ARBA00022679"/>
    </source>
</evidence>
<dbReference type="Pfam" id="PF01075">
    <property type="entry name" value="Glyco_transf_9"/>
    <property type="match status" value="1"/>
</dbReference>
<accession>A0A9W6LEM3</accession>
<dbReference type="Proteomes" id="UP001144352">
    <property type="component" value="Unassembled WGS sequence"/>
</dbReference>
<comment type="similarity">
    <text evidence="3">Belongs to the glycosyltransferase 9 family.</text>
</comment>
<dbReference type="EMBL" id="BSDS01000002">
    <property type="protein sequence ID" value="GLI39691.1"/>
    <property type="molecule type" value="Genomic_DNA"/>
</dbReference>
<reference evidence="6" key="1">
    <citation type="submission" date="2022-12" db="EMBL/GenBank/DDBJ databases">
        <title>Reference genome sequencing for broad-spectrum identification of bacterial and archaeal isolates by mass spectrometry.</title>
        <authorList>
            <person name="Sekiguchi Y."/>
            <person name="Tourlousse D.M."/>
        </authorList>
    </citation>
    <scope>NUCLEOTIDE SEQUENCE</scope>
    <source>
        <strain evidence="6">H2</strain>
    </source>
</reference>
<comment type="catalytic activity">
    <reaction evidence="5">
        <text>an L-alpha-D-Hep-(1-&gt;5)-[alpha-Kdo-(2-&gt;4)]-alpha-Kdo-(2-&gt;6)-lipid A + ADP-L-glycero-beta-D-manno-heptose = an L-alpha-D-Hep-(1-&gt;3)-L-alpha-D-Hep-(1-&gt;5)-[alpha-Kdo-(2-&gt;4)]-alpha-Kdo-(2-&gt;6)-lipid A + ADP + H(+)</text>
        <dbReference type="Rhea" id="RHEA:74071"/>
        <dbReference type="ChEBI" id="CHEBI:15378"/>
        <dbReference type="ChEBI" id="CHEBI:61506"/>
        <dbReference type="ChEBI" id="CHEBI:193068"/>
        <dbReference type="ChEBI" id="CHEBI:193069"/>
        <dbReference type="ChEBI" id="CHEBI:456216"/>
        <dbReference type="EC" id="2.4.99.24"/>
    </reaction>
</comment>
<dbReference type="CDD" id="cd03789">
    <property type="entry name" value="GT9_LPS_heptosyltransferase"/>
    <property type="match status" value="1"/>
</dbReference>
<evidence type="ECO:0000256" key="5">
    <source>
        <dbReference type="ARBA" id="ARBA00047503"/>
    </source>
</evidence>
<evidence type="ECO:0000313" key="6">
    <source>
        <dbReference type="EMBL" id="GLI39691.1"/>
    </source>
</evidence>
<proteinExistence type="inferred from homology"/>
<dbReference type="PANTHER" id="PTHR30160">
    <property type="entry name" value="TETRAACYLDISACCHARIDE 4'-KINASE-RELATED"/>
    <property type="match status" value="1"/>
</dbReference>
<organism evidence="6 7">
    <name type="scientific">Geobacter hydrogenophilus</name>
    <dbReference type="NCBI Taxonomy" id="40983"/>
    <lineage>
        <taxon>Bacteria</taxon>
        <taxon>Pseudomonadati</taxon>
        <taxon>Thermodesulfobacteriota</taxon>
        <taxon>Desulfuromonadia</taxon>
        <taxon>Geobacterales</taxon>
        <taxon>Geobacteraceae</taxon>
        <taxon>Geobacter</taxon>
    </lineage>
</organism>
<dbReference type="NCBIfam" id="TIGR02195">
    <property type="entry name" value="heptsyl_trn_II"/>
    <property type="match status" value="1"/>
</dbReference>
<keyword evidence="1" id="KW-0328">Glycosyltransferase</keyword>